<name>A0A0X3Y249_FUSNC</name>
<dbReference type="EMBL" id="LMVH01000001">
    <property type="protein sequence ID" value="KUL98955.1"/>
    <property type="molecule type" value="Genomic_DNA"/>
</dbReference>
<keyword evidence="1" id="KW-0472">Membrane</keyword>
<protein>
    <submittedName>
        <fullName evidence="2">Uncharacterized protein</fullName>
    </submittedName>
</protein>
<gene>
    <name evidence="2" type="ORF">RO03_05325</name>
</gene>
<comment type="caution">
    <text evidence="2">The sequence shown here is derived from an EMBL/GenBank/DDBJ whole genome shotgun (WGS) entry which is preliminary data.</text>
</comment>
<dbReference type="Proteomes" id="UP000054800">
    <property type="component" value="Unassembled WGS sequence"/>
</dbReference>
<reference evidence="2 3" key="1">
    <citation type="submission" date="2015-10" db="EMBL/GenBank/DDBJ databases">
        <authorList>
            <person name="Gilbert D.G."/>
        </authorList>
    </citation>
    <scope>NUCLEOTIDE SEQUENCE [LARGE SCALE GENOMIC DNA]</scope>
    <source>
        <strain evidence="2 3">ChDC F311</strain>
    </source>
</reference>
<dbReference type="OrthoDB" id="89584at2"/>
<evidence type="ECO:0000313" key="3">
    <source>
        <dbReference type="Proteomes" id="UP000054800"/>
    </source>
</evidence>
<feature type="transmembrane region" description="Helical" evidence="1">
    <location>
        <begin position="12"/>
        <end position="32"/>
    </location>
</feature>
<evidence type="ECO:0000313" key="2">
    <source>
        <dbReference type="EMBL" id="KUL98955.1"/>
    </source>
</evidence>
<dbReference type="RefSeq" id="WP_059222700.1">
    <property type="nucleotide sequence ID" value="NZ_LMVH01000001.1"/>
</dbReference>
<keyword evidence="1" id="KW-1133">Transmembrane helix</keyword>
<sequence length="123" mass="14323">MINQVITYLKGFSQEQCLWIALAGLILGYIIYNRKQYVNLFDAAVIASEESFKHGDNKRKLNAAVKFITYRTDKLPYPARILIRKFFSRERIRKGIEKALQKFSDVFGTGRKIDIEEAENVEE</sequence>
<proteinExistence type="predicted"/>
<organism evidence="2 3">
    <name type="scientific">Fusobacterium nucleatum subsp. nucleatum</name>
    <dbReference type="NCBI Taxonomy" id="76856"/>
    <lineage>
        <taxon>Bacteria</taxon>
        <taxon>Fusobacteriati</taxon>
        <taxon>Fusobacteriota</taxon>
        <taxon>Fusobacteriia</taxon>
        <taxon>Fusobacteriales</taxon>
        <taxon>Fusobacteriaceae</taxon>
        <taxon>Fusobacterium</taxon>
    </lineage>
</organism>
<keyword evidence="1" id="KW-0812">Transmembrane</keyword>
<dbReference type="AlphaFoldDB" id="A0A0X3Y249"/>
<accession>A0A0X3Y249</accession>
<evidence type="ECO:0000256" key="1">
    <source>
        <dbReference type="SAM" id="Phobius"/>
    </source>
</evidence>